<evidence type="ECO:0008006" key="4">
    <source>
        <dbReference type="Google" id="ProtNLM"/>
    </source>
</evidence>
<name>A0AAD5UQE0_9APHY</name>
<evidence type="ECO:0000313" key="3">
    <source>
        <dbReference type="Proteomes" id="UP001212997"/>
    </source>
</evidence>
<protein>
    <recommendedName>
        <fullName evidence="4">F-box domain-containing protein</fullName>
    </recommendedName>
</protein>
<proteinExistence type="predicted"/>
<evidence type="ECO:0000256" key="1">
    <source>
        <dbReference type="SAM" id="MobiDB-lite"/>
    </source>
</evidence>
<dbReference type="Proteomes" id="UP001212997">
    <property type="component" value="Unassembled WGS sequence"/>
</dbReference>
<dbReference type="AlphaFoldDB" id="A0AAD5UQE0"/>
<keyword evidence="3" id="KW-1185">Reference proteome</keyword>
<feature type="region of interest" description="Disordered" evidence="1">
    <location>
        <begin position="1"/>
        <end position="20"/>
    </location>
</feature>
<sequence>MDPSQTSPQEHSQDVSQDLASQENTAFPIPVAVEPHTVPLRILSHSSSPLPSPIASSSNADLSISLMLQQSYPVAHVIPNLLYYAPVLTGQYIQPGWNPETGLPMELWLKILDILFRSRSANTLLACAMTCRYLHGPAQDMIEDLNTRRIRSWVYEDIDQLVKDVRDTPRDAKRITEVRFLPEERDDKSAGSAVALSVAPLRLAGQRVLTNMRSLELFGNAMPEPHFHPLVCPLYGRAFPHVTLLRFGGFQFPSFMDFAFFVASFPALTSLHLQFAEIFLRWLLQRCGRYPEKIDFNESMFEHSWGRQVLKNCSGNLEELTIWLESRVRRSQGDLIRNSWLDAFHPGYPVAWTVKLKSIKESDIPMMKAFISHHMAPTQILKLESIWPTAEDFHSFSWKTLDILLFSWYMLHGRGNGQTLFLRLRVPWQLRDKQKAIKEEAIDVKENIWLHSFFPLNTAVGEGMWLARCREW</sequence>
<gene>
    <name evidence="2" type="ORF">NLI96_g12270</name>
</gene>
<comment type="caution">
    <text evidence="2">The sequence shown here is derived from an EMBL/GenBank/DDBJ whole genome shotgun (WGS) entry which is preliminary data.</text>
</comment>
<organism evidence="2 3">
    <name type="scientific">Meripilus lineatus</name>
    <dbReference type="NCBI Taxonomy" id="2056292"/>
    <lineage>
        <taxon>Eukaryota</taxon>
        <taxon>Fungi</taxon>
        <taxon>Dikarya</taxon>
        <taxon>Basidiomycota</taxon>
        <taxon>Agaricomycotina</taxon>
        <taxon>Agaricomycetes</taxon>
        <taxon>Polyporales</taxon>
        <taxon>Meripilaceae</taxon>
        <taxon>Meripilus</taxon>
    </lineage>
</organism>
<evidence type="ECO:0000313" key="2">
    <source>
        <dbReference type="EMBL" id="KAJ3474759.1"/>
    </source>
</evidence>
<accession>A0AAD5UQE0</accession>
<dbReference type="EMBL" id="JANAWD010000987">
    <property type="protein sequence ID" value="KAJ3474759.1"/>
    <property type="molecule type" value="Genomic_DNA"/>
</dbReference>
<reference evidence="2" key="1">
    <citation type="submission" date="2022-07" db="EMBL/GenBank/DDBJ databases">
        <title>Genome Sequence of Physisporinus lineatus.</title>
        <authorList>
            <person name="Buettner E."/>
        </authorList>
    </citation>
    <scope>NUCLEOTIDE SEQUENCE</scope>
    <source>
        <strain evidence="2">VT162</strain>
    </source>
</reference>